<protein>
    <submittedName>
        <fullName evidence="2">Uncharacterized protein</fullName>
    </submittedName>
</protein>
<feature type="transmembrane region" description="Helical" evidence="1">
    <location>
        <begin position="174"/>
        <end position="194"/>
    </location>
</feature>
<dbReference type="Proteomes" id="UP000235145">
    <property type="component" value="Unassembled WGS sequence"/>
</dbReference>
<comment type="caution">
    <text evidence="2">The sequence shown here is derived from an EMBL/GenBank/DDBJ whole genome shotgun (WGS) entry which is preliminary data.</text>
</comment>
<name>A0A9R1W7U5_LACSA</name>
<dbReference type="EMBL" id="NBSK02000003">
    <property type="protein sequence ID" value="KAJ0218729.1"/>
    <property type="molecule type" value="Genomic_DNA"/>
</dbReference>
<accession>A0A9R1W7U5</accession>
<feature type="transmembrane region" description="Helical" evidence="1">
    <location>
        <begin position="104"/>
        <end position="125"/>
    </location>
</feature>
<sequence>MSGAMETQLRMTTADVEMETKHNREKILLCEKSIQKISAVVFLLFTLCFTLLVTMPGGYFDEPGKTSPVEKPMCASPTTSECSSSPDLYKVGEAKTTDSFEFKVIMYGSSNSIYISMFVLAIYLSMGSQKDVKKWKLAFYLCTVCVCLCMVCSIVAIHFMMITVLGHHKLMVAHMSWIFFVTLVFSGIVGGHMWEF</sequence>
<evidence type="ECO:0000256" key="1">
    <source>
        <dbReference type="SAM" id="Phobius"/>
    </source>
</evidence>
<proteinExistence type="predicted"/>
<evidence type="ECO:0000313" key="3">
    <source>
        <dbReference type="Proteomes" id="UP000235145"/>
    </source>
</evidence>
<evidence type="ECO:0000313" key="2">
    <source>
        <dbReference type="EMBL" id="KAJ0218729.1"/>
    </source>
</evidence>
<keyword evidence="1" id="KW-0812">Transmembrane</keyword>
<dbReference type="AlphaFoldDB" id="A0A9R1W7U5"/>
<reference evidence="2 3" key="1">
    <citation type="journal article" date="2017" name="Nat. Commun.">
        <title>Genome assembly with in vitro proximity ligation data and whole-genome triplication in lettuce.</title>
        <authorList>
            <person name="Reyes-Chin-Wo S."/>
            <person name="Wang Z."/>
            <person name="Yang X."/>
            <person name="Kozik A."/>
            <person name="Arikit S."/>
            <person name="Song C."/>
            <person name="Xia L."/>
            <person name="Froenicke L."/>
            <person name="Lavelle D.O."/>
            <person name="Truco M.J."/>
            <person name="Xia R."/>
            <person name="Zhu S."/>
            <person name="Xu C."/>
            <person name="Xu H."/>
            <person name="Xu X."/>
            <person name="Cox K."/>
            <person name="Korf I."/>
            <person name="Meyers B.C."/>
            <person name="Michelmore R.W."/>
        </authorList>
    </citation>
    <scope>NUCLEOTIDE SEQUENCE [LARGE SCALE GENOMIC DNA]</scope>
    <source>
        <strain evidence="3">cv. Salinas</strain>
        <tissue evidence="2">Seedlings</tissue>
    </source>
</reference>
<keyword evidence="1" id="KW-0472">Membrane</keyword>
<organism evidence="2 3">
    <name type="scientific">Lactuca sativa</name>
    <name type="common">Garden lettuce</name>
    <dbReference type="NCBI Taxonomy" id="4236"/>
    <lineage>
        <taxon>Eukaryota</taxon>
        <taxon>Viridiplantae</taxon>
        <taxon>Streptophyta</taxon>
        <taxon>Embryophyta</taxon>
        <taxon>Tracheophyta</taxon>
        <taxon>Spermatophyta</taxon>
        <taxon>Magnoliopsida</taxon>
        <taxon>eudicotyledons</taxon>
        <taxon>Gunneridae</taxon>
        <taxon>Pentapetalae</taxon>
        <taxon>asterids</taxon>
        <taxon>campanulids</taxon>
        <taxon>Asterales</taxon>
        <taxon>Asteraceae</taxon>
        <taxon>Cichorioideae</taxon>
        <taxon>Cichorieae</taxon>
        <taxon>Lactucinae</taxon>
        <taxon>Lactuca</taxon>
    </lineage>
</organism>
<feature type="transmembrane region" description="Helical" evidence="1">
    <location>
        <begin position="137"/>
        <end position="162"/>
    </location>
</feature>
<keyword evidence="3" id="KW-1185">Reference proteome</keyword>
<feature type="transmembrane region" description="Helical" evidence="1">
    <location>
        <begin position="37"/>
        <end position="60"/>
    </location>
</feature>
<gene>
    <name evidence="2" type="ORF">LSAT_V11C300129600</name>
</gene>
<keyword evidence="1" id="KW-1133">Transmembrane helix</keyword>